<dbReference type="InterPro" id="IPR036249">
    <property type="entry name" value="Thioredoxin-like_sf"/>
</dbReference>
<dbReference type="GO" id="GO:0006979">
    <property type="term" value="P:response to oxidative stress"/>
    <property type="evidence" value="ECO:0007669"/>
    <property type="project" value="InterPro"/>
</dbReference>
<dbReference type="Proteomes" id="UP000054408">
    <property type="component" value="Unassembled WGS sequence"/>
</dbReference>
<proteinExistence type="inferred from homology"/>
<evidence type="ECO:0008006" key="6">
    <source>
        <dbReference type="Google" id="ProtNLM"/>
    </source>
</evidence>
<evidence type="ECO:0000313" key="4">
    <source>
        <dbReference type="EMBL" id="KNC52366.1"/>
    </source>
</evidence>
<reference evidence="4 5" key="1">
    <citation type="submission" date="2010-05" db="EMBL/GenBank/DDBJ databases">
        <title>The Genome Sequence of Thecamonas trahens ATCC 50062.</title>
        <authorList>
            <consortium name="The Broad Institute Genome Sequencing Platform"/>
            <person name="Russ C."/>
            <person name="Cuomo C."/>
            <person name="Shea T."/>
            <person name="Young S.K."/>
            <person name="Zeng Q."/>
            <person name="Koehrsen M."/>
            <person name="Haas B."/>
            <person name="Borodovsky M."/>
            <person name="Guigo R."/>
            <person name="Alvarado L."/>
            <person name="Berlin A."/>
            <person name="Bochicchio J."/>
            <person name="Borenstein D."/>
            <person name="Chapman S."/>
            <person name="Chen Z."/>
            <person name="Freedman E."/>
            <person name="Gellesch M."/>
            <person name="Goldberg J."/>
            <person name="Griggs A."/>
            <person name="Gujja S."/>
            <person name="Heilman E."/>
            <person name="Heiman D."/>
            <person name="Hepburn T."/>
            <person name="Howarth C."/>
            <person name="Jen D."/>
            <person name="Larson L."/>
            <person name="Mehta T."/>
            <person name="Park D."/>
            <person name="Pearson M."/>
            <person name="Roberts A."/>
            <person name="Saif S."/>
            <person name="Shenoy N."/>
            <person name="Sisk P."/>
            <person name="Stolte C."/>
            <person name="Sykes S."/>
            <person name="Thomson T."/>
            <person name="Walk T."/>
            <person name="White J."/>
            <person name="Yandava C."/>
            <person name="Burger G."/>
            <person name="Gray M.W."/>
            <person name="Holland P.W.H."/>
            <person name="King N."/>
            <person name="Lang F.B.F."/>
            <person name="Roger A.J."/>
            <person name="Ruiz-Trillo I."/>
            <person name="Lander E."/>
            <person name="Nusbaum C."/>
        </authorList>
    </citation>
    <scope>NUCLEOTIDE SEQUENCE [LARGE SCALE GENOMIC DNA]</scope>
    <source>
        <strain evidence="4 5">ATCC 50062</strain>
    </source>
</reference>
<keyword evidence="2" id="KW-0575">Peroxidase</keyword>
<dbReference type="OrthoDB" id="446890at2759"/>
<accession>A0A0L0DJS7</accession>
<dbReference type="GeneID" id="25570071"/>
<dbReference type="EMBL" id="GL349472">
    <property type="protein sequence ID" value="KNC52366.1"/>
    <property type="molecule type" value="Genomic_DNA"/>
</dbReference>
<evidence type="ECO:0000256" key="3">
    <source>
        <dbReference type="ARBA" id="ARBA00023002"/>
    </source>
</evidence>
<dbReference type="GO" id="GO:0004601">
    <property type="term" value="F:peroxidase activity"/>
    <property type="evidence" value="ECO:0007669"/>
    <property type="project" value="UniProtKB-KW"/>
</dbReference>
<dbReference type="RefSeq" id="XP_013755496.1">
    <property type="nucleotide sequence ID" value="XM_013900042.1"/>
</dbReference>
<protein>
    <recommendedName>
        <fullName evidence="6">Glutathione peroxidase</fullName>
    </recommendedName>
</protein>
<dbReference type="SUPFAM" id="SSF52833">
    <property type="entry name" value="Thioredoxin-like"/>
    <property type="match status" value="1"/>
</dbReference>
<name>A0A0L0DJS7_THETB</name>
<evidence type="ECO:0000256" key="2">
    <source>
        <dbReference type="ARBA" id="ARBA00022559"/>
    </source>
</evidence>
<keyword evidence="3" id="KW-0560">Oxidoreductase</keyword>
<comment type="similarity">
    <text evidence="1">Belongs to the glutathione peroxidase family.</text>
</comment>
<evidence type="ECO:0000313" key="5">
    <source>
        <dbReference type="Proteomes" id="UP000054408"/>
    </source>
</evidence>
<dbReference type="InterPro" id="IPR000889">
    <property type="entry name" value="Glutathione_peroxidase"/>
</dbReference>
<dbReference type="PROSITE" id="PS51355">
    <property type="entry name" value="GLUTATHIONE_PEROXID_3"/>
    <property type="match status" value="1"/>
</dbReference>
<keyword evidence="5" id="KW-1185">Reference proteome</keyword>
<dbReference type="STRING" id="461836.A0A0L0DJS7"/>
<gene>
    <name evidence="4" type="ORF">AMSG_12156</name>
</gene>
<sequence>MTKYEVNGAGAHPLYRWAKSQLKSTLGTSIKWNFTHFVFNAKGEPPSSMAPLIQELLTDPAVIPGSFAAGGATSSSMA</sequence>
<organism evidence="4 5">
    <name type="scientific">Thecamonas trahens ATCC 50062</name>
    <dbReference type="NCBI Taxonomy" id="461836"/>
    <lineage>
        <taxon>Eukaryota</taxon>
        <taxon>Apusozoa</taxon>
        <taxon>Apusomonadida</taxon>
        <taxon>Apusomonadidae</taxon>
        <taxon>Thecamonas</taxon>
    </lineage>
</organism>
<evidence type="ECO:0000256" key="1">
    <source>
        <dbReference type="ARBA" id="ARBA00006926"/>
    </source>
</evidence>
<dbReference type="AlphaFoldDB" id="A0A0L0DJS7"/>
<dbReference type="Gene3D" id="3.40.30.10">
    <property type="entry name" value="Glutaredoxin"/>
    <property type="match status" value="1"/>
</dbReference>